<accession>A0A0M9ANE3</accession>
<name>A0A0M9ANE3_9EURY</name>
<dbReference type="Pfam" id="PF04967">
    <property type="entry name" value="HTH_10"/>
    <property type="match status" value="1"/>
</dbReference>
<dbReference type="Proteomes" id="UP000037747">
    <property type="component" value="Unassembled WGS sequence"/>
</dbReference>
<dbReference type="OrthoDB" id="194721at2157"/>
<comment type="caution">
    <text evidence="4">The sequence shown here is derived from an EMBL/GenBank/DDBJ whole genome shotgun (WGS) entry which is preliminary data.</text>
</comment>
<dbReference type="SUPFAM" id="SSF88659">
    <property type="entry name" value="Sigma3 and sigma4 domains of RNA polymerase sigma factors"/>
    <property type="match status" value="1"/>
</dbReference>
<dbReference type="PATRIC" id="fig|1705389.3.peg.2271"/>
<dbReference type="InterPro" id="IPR007050">
    <property type="entry name" value="HTH_bacterioopsin"/>
</dbReference>
<dbReference type="InterPro" id="IPR036388">
    <property type="entry name" value="WH-like_DNA-bd_sf"/>
</dbReference>
<dbReference type="PANTHER" id="PTHR34236:SF1">
    <property type="entry name" value="DIMETHYL SULFOXIDE REDUCTASE TRANSCRIPTIONAL ACTIVATOR"/>
    <property type="match status" value="1"/>
</dbReference>
<dbReference type="RefSeq" id="WP_053772897.1">
    <property type="nucleotide sequence ID" value="NZ_LIST01000007.1"/>
</dbReference>
<evidence type="ECO:0000256" key="2">
    <source>
        <dbReference type="ARBA" id="ARBA00023163"/>
    </source>
</evidence>
<evidence type="ECO:0000256" key="1">
    <source>
        <dbReference type="ARBA" id="ARBA00023015"/>
    </source>
</evidence>
<feature type="domain" description="HTH bat-type" evidence="3">
    <location>
        <begin position="182"/>
        <end position="233"/>
    </location>
</feature>
<evidence type="ECO:0000313" key="4">
    <source>
        <dbReference type="EMBL" id="KOX95492.1"/>
    </source>
</evidence>
<reference evidence="4 5" key="1">
    <citation type="submission" date="2015-08" db="EMBL/GenBank/DDBJ databases">
        <title>Genomes of Isolates from Cabo Rojo, PR.</title>
        <authorList>
            <person name="Sanchez-Nieves R.L."/>
            <person name="Montalvo-Rodriguez R."/>
        </authorList>
    </citation>
    <scope>NUCLEOTIDE SEQUENCE [LARGE SCALE GENOMIC DNA]</scope>
    <source>
        <strain evidence="4 5">5</strain>
    </source>
</reference>
<dbReference type="PANTHER" id="PTHR34236">
    <property type="entry name" value="DIMETHYL SULFOXIDE REDUCTASE TRANSCRIPTIONAL ACTIVATOR"/>
    <property type="match status" value="1"/>
</dbReference>
<evidence type="ECO:0000313" key="5">
    <source>
        <dbReference type="Proteomes" id="UP000037747"/>
    </source>
</evidence>
<evidence type="ECO:0000259" key="3">
    <source>
        <dbReference type="Pfam" id="PF04967"/>
    </source>
</evidence>
<keyword evidence="2" id="KW-0804">Transcription</keyword>
<dbReference type="EMBL" id="LIST01000007">
    <property type="protein sequence ID" value="KOX95492.1"/>
    <property type="molecule type" value="Genomic_DNA"/>
</dbReference>
<keyword evidence="5" id="KW-1185">Reference proteome</keyword>
<organism evidence="4 5">
    <name type="scientific">Halorubrum tropicale</name>
    <dbReference type="NCBI Taxonomy" id="1765655"/>
    <lineage>
        <taxon>Archaea</taxon>
        <taxon>Methanobacteriati</taxon>
        <taxon>Methanobacteriota</taxon>
        <taxon>Stenosarchaea group</taxon>
        <taxon>Halobacteria</taxon>
        <taxon>Halobacteriales</taxon>
        <taxon>Haloferacaceae</taxon>
        <taxon>Halorubrum</taxon>
    </lineage>
</organism>
<dbReference type="AlphaFoldDB" id="A0A0M9ANE3"/>
<proteinExistence type="predicted"/>
<dbReference type="Gene3D" id="1.10.10.10">
    <property type="entry name" value="Winged helix-like DNA-binding domain superfamily/Winged helix DNA-binding domain"/>
    <property type="match status" value="1"/>
</dbReference>
<dbReference type="InterPro" id="IPR013324">
    <property type="entry name" value="RNA_pol_sigma_r3/r4-like"/>
</dbReference>
<gene>
    <name evidence="4" type="ORF">AMR74_15225</name>
</gene>
<keyword evidence="1" id="KW-0805">Transcription regulation</keyword>
<protein>
    <submittedName>
        <fullName evidence="4">Bacterio-opsin activator</fullName>
    </submittedName>
</protein>
<sequence>MEQIEFNEQDAIRVQLEVWHPGCWVLETSKQVDVGFLGYGVFTRADDRATTRYTLYADTYAEIEEAVSLLNDHPAVYKIAEMCTGFSRAPAHSPGNVTRELLIENDATTQISDAFTSRGFTYAAPGDIYDGTEHWRLFAHMDRETVYERLDEIRDEEGADITVVSISSPRRAEKDPLPVDQLSHRQREIFQLARTRGYYRQPKAATAGELAEELGITTSTFHEHLHKAEEKLLDLS</sequence>